<gene>
    <name evidence="2" type="ORF">SAMN05421867_10638</name>
</gene>
<accession>A0A1I0XWP7</accession>
<dbReference type="AlphaFoldDB" id="A0A1I0XWP7"/>
<feature type="compositionally biased region" description="Pro residues" evidence="1">
    <location>
        <begin position="11"/>
        <end position="21"/>
    </location>
</feature>
<name>A0A1I0XWP7_9CELL</name>
<sequence length="1116" mass="112004">MHDETAAAAAPPAPDPSPAPVPWADEVLGVPRRHPLRDLDAVRSVVLDLPDEGRDLLDRLVEGRRVLLVAGEPAGGEGVWRVLPPPATAGPATTPGVTPGVTPGAPPVPVDEPPGDPLEALARAAAAADRRLDGAELVLALGRLSDADDAPGWSVAAGGSRLGRTAALLLPVRLHPSPEAPDAWELRCEPGRPARRNAAAGRAVAAEHGPLAAALADPAPVPVTRLAGVLDEVLAAATPPVRATRAAELALLPLAPLEDAAALRALPLPVAGLNPRGPCPGVEVLETPAGPGGTRAVADVLVAALTAGTPVTVVAGQDADLDDLAARLDAAALGPFVLALTGRGATVGGLRDRLRSAGRPPAALLEGVTGDAAEHAALTARLARDDAAGHLPGPAGVALWDAFAAVLRLEAELPPEAVALAPALPVGDLARRPDALPALRSTVADLAEALVGGGDPDAWAAEHLAGTAEADLDRVAVAVTGLLAADRAVRATGSALADLVAAPRVLVDVAAHLELVAAWLDAGAASRPVAASACVRTVDDSWHAAASAARAALAGVRSAGRELVGPDGSVGPGALGLDLDVLDATLVATPERRWWPERDRRRRRAAVLAALAPHRRPDVALEPDDAPGLVEALLALRDAAREVVRRVAAVPGTVLPPGWQPLDDAAADALLADLDLRAATAALATAPGVGPGAVDAAVPPGPAEARAAAEAVRALAAAWSALPAALGTDLAGLARACGDRPPAAVLTHDGPRWADEVAAGLPGLRARAGLRLARAALPDEVAAVLLPDGPGGRRRARVAPEHLVGTVELAAAHAVLDERRAALDPRSSGTAVLRPAERAAVVDRLAALELAERSAARARVPLRLLAALPEEARVALADGLVADLAAAVPMRPLWAFLAGRGDDLAVLLPAVLVPLDLLGRALPLQHEDAVLVVEDAGRVPAARVAVAASRARRVLLVERTGGAPPDPASALVVLGAGASPVQDGGGPRRPELRAAGGGPAWGRHRAAVAAALVAAGLVVRDPAGPEGTVADLVVGRADGSGVAVLLDRPAPGAPAGSSSGDVALSAWLQGRDDGGSWAAVRTVTAAAWLTVPDGVVQDVDAALPPVAGSAARHTMK</sequence>
<evidence type="ECO:0000256" key="1">
    <source>
        <dbReference type="SAM" id="MobiDB-lite"/>
    </source>
</evidence>
<feature type="compositionally biased region" description="Pro residues" evidence="1">
    <location>
        <begin position="104"/>
        <end position="116"/>
    </location>
</feature>
<keyword evidence="3" id="KW-1185">Reference proteome</keyword>
<evidence type="ECO:0000313" key="2">
    <source>
        <dbReference type="EMBL" id="SFB05569.1"/>
    </source>
</evidence>
<feature type="region of interest" description="Disordered" evidence="1">
    <location>
        <begin position="86"/>
        <end position="116"/>
    </location>
</feature>
<organism evidence="2 3">
    <name type="scientific">Cellulomonas marina</name>
    <dbReference type="NCBI Taxonomy" id="988821"/>
    <lineage>
        <taxon>Bacteria</taxon>
        <taxon>Bacillati</taxon>
        <taxon>Actinomycetota</taxon>
        <taxon>Actinomycetes</taxon>
        <taxon>Micrococcales</taxon>
        <taxon>Cellulomonadaceae</taxon>
        <taxon>Cellulomonas</taxon>
    </lineage>
</organism>
<protein>
    <submittedName>
        <fullName evidence="2">Uncharacterized protein</fullName>
    </submittedName>
</protein>
<feature type="compositionally biased region" description="Low complexity" evidence="1">
    <location>
        <begin position="89"/>
        <end position="103"/>
    </location>
</feature>
<feature type="compositionally biased region" description="Low complexity" evidence="1">
    <location>
        <begin position="1"/>
        <end position="10"/>
    </location>
</feature>
<dbReference type="RefSeq" id="WP_175499387.1">
    <property type="nucleotide sequence ID" value="NZ_BONM01000006.1"/>
</dbReference>
<dbReference type="Proteomes" id="UP000199012">
    <property type="component" value="Unassembled WGS sequence"/>
</dbReference>
<feature type="region of interest" description="Disordered" evidence="1">
    <location>
        <begin position="1"/>
        <end position="25"/>
    </location>
</feature>
<evidence type="ECO:0000313" key="3">
    <source>
        <dbReference type="Proteomes" id="UP000199012"/>
    </source>
</evidence>
<reference evidence="2 3" key="1">
    <citation type="submission" date="2016-10" db="EMBL/GenBank/DDBJ databases">
        <authorList>
            <person name="de Groot N.N."/>
        </authorList>
    </citation>
    <scope>NUCLEOTIDE SEQUENCE [LARGE SCALE GENOMIC DNA]</scope>
    <source>
        <strain evidence="2 3">CGMCC 4.6945</strain>
    </source>
</reference>
<dbReference type="STRING" id="988821.SAMN05421867_10638"/>
<proteinExistence type="predicted"/>
<dbReference type="EMBL" id="FOKA01000006">
    <property type="protein sequence ID" value="SFB05569.1"/>
    <property type="molecule type" value="Genomic_DNA"/>
</dbReference>